<reference evidence="2" key="1">
    <citation type="submission" date="2007-12" db="EMBL/GenBank/DDBJ databases">
        <title>Phylogenetic prediction and protein expressional analysis in the genetic information detected from deep-sea hydrothermal vent in Suiyo seamount.</title>
        <authorList>
            <person name="Sasaki M."/>
            <person name="Tsujimura M."/>
            <person name="Zhang Z."/>
            <person name="Akutsu J."/>
            <person name="Tajima H."/>
            <person name="Kawarabayasi Y."/>
        </authorList>
    </citation>
    <scope>NUCLEOTIDE SEQUENCE</scope>
</reference>
<accession>L8AXW9</accession>
<feature type="compositionally biased region" description="Basic and acidic residues" evidence="1">
    <location>
        <begin position="235"/>
        <end position="248"/>
    </location>
</feature>
<evidence type="ECO:0000256" key="1">
    <source>
        <dbReference type="SAM" id="MobiDB-lite"/>
    </source>
</evidence>
<dbReference type="InterPro" id="IPR007499">
    <property type="entry name" value="ERF_bacteria_virus"/>
</dbReference>
<organism evidence="2">
    <name type="scientific">uncultured microorganism</name>
    <dbReference type="NCBI Taxonomy" id="358574"/>
    <lineage>
        <taxon>unclassified sequences</taxon>
        <taxon>environmental samples</taxon>
    </lineage>
</organism>
<feature type="region of interest" description="Disordered" evidence="1">
    <location>
        <begin position="235"/>
        <end position="259"/>
    </location>
</feature>
<feature type="non-terminal residue" evidence="2">
    <location>
        <position position="1"/>
    </location>
</feature>
<sequence>AEALAASQAQMTGALKDKKNPFFKSSFADLKSIIYAIRGPLSDHGICFLQSVGNNEQGWPVVTTTLIHKSGQWISDSLALKPVKMDPQSMGSCITYARRYSLASMVGVPQIDDDGESHIDRSPTNKQAKSSGRYGQKSRPKPEPKTEQAAAKETGKKTMGELRTQALKDFPSIHKNTLLNREDFCVGDGPWEDLPAKDAHGWQDAAVIKAREIGISQLNGEDRALAFLAKRLKTDREKSLDASLEKSKTARAQLHNMRS</sequence>
<dbReference type="Pfam" id="PF04404">
    <property type="entry name" value="ERF"/>
    <property type="match status" value="1"/>
</dbReference>
<dbReference type="AlphaFoldDB" id="L8AXW9"/>
<name>L8AXW9_9ZZZZ</name>
<evidence type="ECO:0000313" key="2">
    <source>
        <dbReference type="EMBL" id="BAM75664.1"/>
    </source>
</evidence>
<protein>
    <submittedName>
        <fullName evidence="2">Hypothetical recombination protein</fullName>
    </submittedName>
</protein>
<dbReference type="EMBL" id="AB372141">
    <property type="protein sequence ID" value="BAM75664.1"/>
    <property type="molecule type" value="Genomic_DNA"/>
</dbReference>
<proteinExistence type="predicted"/>
<feature type="region of interest" description="Disordered" evidence="1">
    <location>
        <begin position="111"/>
        <end position="158"/>
    </location>
</feature>